<gene>
    <name evidence="1" type="ORF">BBK36DRAFT_1177502</name>
</gene>
<proteinExistence type="predicted"/>
<sequence length="475" mass="54209">MSWTKAAEGAFLFKSGQAVLRQRRQGDKAEVERRKMARESVCEEAGEEGKKSGDLQSLWGWTAKVQLPSRCLWLSAVPVLRKAATLKPGLTPDHGVTEALRATGQLMAASGQRAKGCWGGCWSPLEAARGAVRSRSQASHSCWCVYRYLPCQRNSMYEDCFSSRIELWLVHRLRRHIVAHSGIYDATMRAETCVVLAIIRCINRHIIHSRRRCYHSRVNAWRYLSHQGWTSNGAQTESMALNFRVTSYHSFVHGPYHTRQLHLLRCAMPLGARIPYLVRRDRGIDGVDEQLDWKPPEQMRYEGRDHAVDTSRACRVMTTEQLPLTKDVRPSLVGICHVAVSDFDNKQRTLGPCWMFQIGSIERQTSRGHDRQGKFLKSSVLASHRQQRFLGSVTIVYLAGRESKDQDAASKENLDECLVLDMPLYLGNKQMQMYFCWPQRSKVKQQSVVCRMQKDQDVKSSYQHVDICSPHGTRS</sequence>
<dbReference type="OrthoDB" id="10636004at2759"/>
<name>A0A2T4B648_9HYPO</name>
<reference evidence="2" key="1">
    <citation type="submission" date="2016-07" db="EMBL/GenBank/DDBJ databases">
        <title>Multiple horizontal gene transfer events from other fungi enriched the ability of initially mycotrophic Trichoderma (Ascomycota) to feed on dead plant biomass.</title>
        <authorList>
            <consortium name="DOE Joint Genome Institute"/>
            <person name="Atanasova L."/>
            <person name="Chenthamara K."/>
            <person name="Zhang J."/>
            <person name="Grujic M."/>
            <person name="Henrissat B."/>
            <person name="Kuo A."/>
            <person name="Aerts A."/>
            <person name="Salamov A."/>
            <person name="Lipzen A."/>
            <person name="Labutti K."/>
            <person name="Barry K."/>
            <person name="Miao Y."/>
            <person name="Rahimi M.J."/>
            <person name="Shen Q."/>
            <person name="Grigoriev I.V."/>
            <person name="Kubicek C.P."/>
            <person name="Druzhinina I.S."/>
        </authorList>
    </citation>
    <scope>NUCLEOTIDE SEQUENCE [LARGE SCALE GENOMIC DNA]</scope>
    <source>
        <strain evidence="2">TUCIM 6016</strain>
    </source>
</reference>
<keyword evidence="2" id="KW-1185">Reference proteome</keyword>
<dbReference type="EMBL" id="KZ680216">
    <property type="protein sequence ID" value="PTB64802.1"/>
    <property type="molecule type" value="Genomic_DNA"/>
</dbReference>
<protein>
    <submittedName>
        <fullName evidence="1">Uncharacterized protein</fullName>
    </submittedName>
</protein>
<accession>A0A2T4B648</accession>
<dbReference type="AlphaFoldDB" id="A0A2T4B648"/>
<dbReference type="Proteomes" id="UP000241546">
    <property type="component" value="Unassembled WGS sequence"/>
</dbReference>
<evidence type="ECO:0000313" key="1">
    <source>
        <dbReference type="EMBL" id="PTB64802.1"/>
    </source>
</evidence>
<dbReference type="RefSeq" id="XP_024748122.1">
    <property type="nucleotide sequence ID" value="XM_024896064.1"/>
</dbReference>
<evidence type="ECO:0000313" key="2">
    <source>
        <dbReference type="Proteomes" id="UP000241546"/>
    </source>
</evidence>
<dbReference type="GeneID" id="36604182"/>
<organism evidence="1 2">
    <name type="scientific">Trichoderma citrinoviride</name>
    <dbReference type="NCBI Taxonomy" id="58853"/>
    <lineage>
        <taxon>Eukaryota</taxon>
        <taxon>Fungi</taxon>
        <taxon>Dikarya</taxon>
        <taxon>Ascomycota</taxon>
        <taxon>Pezizomycotina</taxon>
        <taxon>Sordariomycetes</taxon>
        <taxon>Hypocreomycetidae</taxon>
        <taxon>Hypocreales</taxon>
        <taxon>Hypocreaceae</taxon>
        <taxon>Trichoderma</taxon>
    </lineage>
</organism>